<feature type="binding site" evidence="12">
    <location>
        <position position="333"/>
    </location>
    <ligand>
        <name>homogentisate</name>
        <dbReference type="ChEBI" id="CHEBI:16169"/>
    </ligand>
</feature>
<keyword evidence="7" id="KW-0223">Dioxygenase</keyword>
<dbReference type="Proteomes" id="UP001383192">
    <property type="component" value="Unassembled WGS sequence"/>
</dbReference>
<keyword evidence="9 12" id="KW-0408">Iron</keyword>
<evidence type="ECO:0000256" key="10">
    <source>
        <dbReference type="ARBA" id="ARBA00023232"/>
    </source>
</evidence>
<evidence type="ECO:0000256" key="5">
    <source>
        <dbReference type="ARBA" id="ARBA00022723"/>
    </source>
</evidence>
<name>A0AAW0CXL7_9AGAR</name>
<feature type="domain" description="Homogentisate 1,2-dioxygenase N-terminal" evidence="15">
    <location>
        <begin position="25"/>
        <end position="63"/>
    </location>
</feature>
<keyword evidence="5 12" id="KW-0479">Metal-binding</keyword>
<dbReference type="Pfam" id="PF04209">
    <property type="entry name" value="HgmA_C"/>
    <property type="match status" value="1"/>
</dbReference>
<gene>
    <name evidence="16" type="ORF">VNI00_007787</name>
</gene>
<dbReference type="InterPro" id="IPR046452">
    <property type="entry name" value="HgmA_N"/>
</dbReference>
<feature type="binding site" evidence="12">
    <location>
        <position position="354"/>
    </location>
    <ligand>
        <name>homogentisate</name>
        <dbReference type="ChEBI" id="CHEBI:16169"/>
    </ligand>
</feature>
<feature type="domain" description="Homogentisate 1,2-dioxygenase N-terminal" evidence="15">
    <location>
        <begin position="73"/>
        <end position="261"/>
    </location>
</feature>
<dbReference type="InterPro" id="IPR005708">
    <property type="entry name" value="Homogentis_dOase"/>
</dbReference>
<comment type="cofactor">
    <cofactor evidence="1 12">
        <name>Fe cation</name>
        <dbReference type="ChEBI" id="CHEBI:24875"/>
    </cofactor>
</comment>
<keyword evidence="8" id="KW-0560">Oxidoreductase</keyword>
<dbReference type="AlphaFoldDB" id="A0AAW0CXL7"/>
<feature type="binding site" evidence="12">
    <location>
        <position position="354"/>
    </location>
    <ligand>
        <name>Fe cation</name>
        <dbReference type="ChEBI" id="CHEBI:24875"/>
    </ligand>
</feature>
<evidence type="ECO:0000256" key="8">
    <source>
        <dbReference type="ARBA" id="ARBA00023002"/>
    </source>
</evidence>
<reference evidence="16 17" key="1">
    <citation type="submission" date="2024-01" db="EMBL/GenBank/DDBJ databases">
        <title>A draft genome for a cacao thread blight-causing isolate of Paramarasmius palmivorus.</title>
        <authorList>
            <person name="Baruah I.K."/>
            <person name="Bukari Y."/>
            <person name="Amoako-Attah I."/>
            <person name="Meinhardt L.W."/>
            <person name="Bailey B.A."/>
            <person name="Cohen S.P."/>
        </authorList>
    </citation>
    <scope>NUCLEOTIDE SEQUENCE [LARGE SCALE GENOMIC DNA]</scope>
    <source>
        <strain evidence="16 17">GH-12</strain>
    </source>
</reference>
<keyword evidence="17" id="KW-1185">Reference proteome</keyword>
<dbReference type="InterPro" id="IPR046451">
    <property type="entry name" value="HgmA_C"/>
</dbReference>
<comment type="caution">
    <text evidence="16">The sequence shown here is derived from an EMBL/GenBank/DDBJ whole genome shotgun (WGS) entry which is preliminary data.</text>
</comment>
<feature type="compositionally biased region" description="Low complexity" evidence="13">
    <location>
        <begin position="1"/>
        <end position="17"/>
    </location>
</feature>
<dbReference type="SUPFAM" id="SSF51182">
    <property type="entry name" value="RmlC-like cupins"/>
    <property type="match status" value="1"/>
</dbReference>
<feature type="domain" description="Homogentisate 1,2-dioxygenase C-terminal" evidence="14">
    <location>
        <begin position="264"/>
        <end position="417"/>
    </location>
</feature>
<dbReference type="GO" id="GO:0046872">
    <property type="term" value="F:metal ion binding"/>
    <property type="evidence" value="ECO:0007669"/>
    <property type="project" value="UniProtKB-KW"/>
</dbReference>
<dbReference type="Pfam" id="PF20510">
    <property type="entry name" value="HgmA_N"/>
    <property type="match status" value="2"/>
</dbReference>
<comment type="pathway">
    <text evidence="2">Amino-acid degradation; L-phenylalanine degradation; acetoacetate and fumarate from L-phenylalanine: step 4/6.</text>
</comment>
<dbReference type="EC" id="1.13.11.5" evidence="4"/>
<dbReference type="EMBL" id="JAYKXP010000026">
    <property type="protein sequence ID" value="KAK7044071.1"/>
    <property type="molecule type" value="Genomic_DNA"/>
</dbReference>
<dbReference type="InterPro" id="IPR014710">
    <property type="entry name" value="RmlC-like_jellyroll"/>
</dbReference>
<dbReference type="PANTHER" id="PTHR11056:SF4">
    <property type="entry name" value="HOMOGENTISATE 1,2-DIOXYGENASE"/>
    <property type="match status" value="1"/>
</dbReference>
<dbReference type="InterPro" id="IPR011051">
    <property type="entry name" value="RmlC_Cupin_sf"/>
</dbReference>
<evidence type="ECO:0000259" key="14">
    <source>
        <dbReference type="Pfam" id="PF04209"/>
    </source>
</evidence>
<dbReference type="GO" id="GO:0004411">
    <property type="term" value="F:homogentisate 1,2-dioxygenase activity"/>
    <property type="evidence" value="ECO:0007669"/>
    <property type="project" value="UniProtKB-EC"/>
</dbReference>
<dbReference type="GO" id="GO:0006572">
    <property type="term" value="P:L-tyrosine catabolic process"/>
    <property type="evidence" value="ECO:0007669"/>
    <property type="project" value="UniProtKB-KW"/>
</dbReference>
<evidence type="ECO:0000256" key="6">
    <source>
        <dbReference type="ARBA" id="ARBA00022878"/>
    </source>
</evidence>
<evidence type="ECO:0000256" key="2">
    <source>
        <dbReference type="ARBA" id="ARBA00004704"/>
    </source>
</evidence>
<proteinExistence type="inferred from homology"/>
<dbReference type="CDD" id="cd07000">
    <property type="entry name" value="cupin_HGO_N"/>
    <property type="match status" value="1"/>
</dbReference>
<evidence type="ECO:0000256" key="11">
    <source>
        <dbReference type="PIRSR" id="PIRSR605708-1"/>
    </source>
</evidence>
<organism evidence="16 17">
    <name type="scientific">Paramarasmius palmivorus</name>
    <dbReference type="NCBI Taxonomy" id="297713"/>
    <lineage>
        <taxon>Eukaryota</taxon>
        <taxon>Fungi</taxon>
        <taxon>Dikarya</taxon>
        <taxon>Basidiomycota</taxon>
        <taxon>Agaricomycotina</taxon>
        <taxon>Agaricomycetes</taxon>
        <taxon>Agaricomycetidae</taxon>
        <taxon>Agaricales</taxon>
        <taxon>Marasmiineae</taxon>
        <taxon>Marasmiaceae</taxon>
        <taxon>Paramarasmius</taxon>
    </lineage>
</organism>
<feature type="binding site" evidence="12">
    <location>
        <position position="324"/>
    </location>
    <ligand>
        <name>Fe cation</name>
        <dbReference type="ChEBI" id="CHEBI:24875"/>
    </ligand>
</feature>
<feature type="binding site" evidence="12">
    <location>
        <position position="318"/>
    </location>
    <ligand>
        <name>Fe cation</name>
        <dbReference type="ChEBI" id="CHEBI:24875"/>
    </ligand>
</feature>
<sequence>MSQNTFGATATGAFSTTPSEKDPYTYQVGLGNRFASEAIPGTLPDAQNMPQKNKYDLYVEQLESNFLPLNPKVHVSPTQLAWHPFEIPSGSTAVDFIDGLKTIAGNGDPTLREGLAIHIYASNTSMERKAFCNLDGDMLILPQQGRMDVQTEFGHIMVRPGELFVVQKGMKFKVKFPDGPSRGYIQEIYGSHYQLPELGPLGGHGLANPRDFEHPLASFDLDQTPWKIVYKVCGELHECAQEHTPFDVVAWHGNYVPYKYAMEKFVNVGSISKDHIDPSIFCVLTAKSKNPTIPLADFLIFSPRWDVANHTFRPPYYHRNQATEFMGLIYGVYGGRSDGFEPGGASYETGFCPHGVSYEEFKKATETELAPMRIHEDTIAFMFESSMMFTITDYAMKRSGKLHVHEPKMWDDLKGQFTNHIDQINKDLAALGRPPLGTSGKN</sequence>
<evidence type="ECO:0000256" key="1">
    <source>
        <dbReference type="ARBA" id="ARBA00001962"/>
    </source>
</evidence>
<accession>A0AAW0CXL7</accession>
<evidence type="ECO:0000256" key="7">
    <source>
        <dbReference type="ARBA" id="ARBA00022964"/>
    </source>
</evidence>
<dbReference type="FunFam" id="2.60.120.10:FF:000034">
    <property type="entry name" value="Homogentisate 1,2-dioxygenase"/>
    <property type="match status" value="1"/>
</dbReference>
<evidence type="ECO:0000313" key="16">
    <source>
        <dbReference type="EMBL" id="KAK7044071.1"/>
    </source>
</evidence>
<dbReference type="GO" id="GO:0006559">
    <property type="term" value="P:L-phenylalanine catabolic process"/>
    <property type="evidence" value="ECO:0007669"/>
    <property type="project" value="UniProtKB-KW"/>
</dbReference>
<evidence type="ECO:0000256" key="12">
    <source>
        <dbReference type="PIRSR" id="PIRSR605708-2"/>
    </source>
</evidence>
<dbReference type="Gene3D" id="2.60.120.10">
    <property type="entry name" value="Jelly Rolls"/>
    <property type="match status" value="1"/>
</dbReference>
<dbReference type="GO" id="GO:0005737">
    <property type="term" value="C:cytoplasm"/>
    <property type="evidence" value="ECO:0007669"/>
    <property type="project" value="TreeGrafter"/>
</dbReference>
<keyword evidence="6" id="KW-0828">Tyrosine catabolism</keyword>
<evidence type="ECO:0000313" key="17">
    <source>
        <dbReference type="Proteomes" id="UP001383192"/>
    </source>
</evidence>
<evidence type="ECO:0000256" key="13">
    <source>
        <dbReference type="SAM" id="MobiDB-lite"/>
    </source>
</evidence>
<evidence type="ECO:0000256" key="9">
    <source>
        <dbReference type="ARBA" id="ARBA00023004"/>
    </source>
</evidence>
<feature type="region of interest" description="Disordered" evidence="13">
    <location>
        <begin position="1"/>
        <end position="22"/>
    </location>
</feature>
<evidence type="ECO:0000259" key="15">
    <source>
        <dbReference type="Pfam" id="PF20510"/>
    </source>
</evidence>
<keyword evidence="10" id="KW-0585">Phenylalanine catabolism</keyword>
<evidence type="ECO:0000256" key="4">
    <source>
        <dbReference type="ARBA" id="ARBA00013127"/>
    </source>
</evidence>
<dbReference type="PANTHER" id="PTHR11056">
    <property type="entry name" value="HOMOGENTISATE 1,2-DIOXYGENASE"/>
    <property type="match status" value="1"/>
</dbReference>
<comment type="similarity">
    <text evidence="3">Belongs to the homogentisate dioxygenase family.</text>
</comment>
<evidence type="ECO:0000256" key="3">
    <source>
        <dbReference type="ARBA" id="ARBA00007757"/>
    </source>
</evidence>
<feature type="active site" description="Proton acceptor" evidence="11">
    <location>
        <position position="275"/>
    </location>
</feature>
<protein>
    <recommendedName>
        <fullName evidence="4">homogentisate 1,2-dioxygenase</fullName>
        <ecNumber evidence="4">1.13.11.5</ecNumber>
    </recommendedName>
</protein>